<keyword evidence="2" id="KW-0472">Membrane</keyword>
<dbReference type="Gene3D" id="2.60.40.420">
    <property type="entry name" value="Cupredoxins - blue copper proteins"/>
    <property type="match status" value="1"/>
</dbReference>
<evidence type="ECO:0000313" key="4">
    <source>
        <dbReference type="EMBL" id="KAJ0220440.1"/>
    </source>
</evidence>
<keyword evidence="2" id="KW-0812">Transmembrane</keyword>
<comment type="caution">
    <text evidence="4">The sequence shown here is derived from an EMBL/GenBank/DDBJ whole genome shotgun (WGS) entry which is preliminary data.</text>
</comment>
<protein>
    <recommendedName>
        <fullName evidence="3">Plastocyanin-like domain-containing protein</fullName>
    </recommendedName>
</protein>
<evidence type="ECO:0000259" key="3">
    <source>
        <dbReference type="Pfam" id="PF07732"/>
    </source>
</evidence>
<dbReference type="GO" id="GO:0005507">
    <property type="term" value="F:copper ion binding"/>
    <property type="evidence" value="ECO:0007669"/>
    <property type="project" value="InterPro"/>
</dbReference>
<evidence type="ECO:0000313" key="5">
    <source>
        <dbReference type="Proteomes" id="UP000235145"/>
    </source>
</evidence>
<dbReference type="Proteomes" id="UP000235145">
    <property type="component" value="Unassembled WGS sequence"/>
</dbReference>
<keyword evidence="5" id="KW-1185">Reference proteome</keyword>
<dbReference type="InterPro" id="IPR008972">
    <property type="entry name" value="Cupredoxin"/>
</dbReference>
<name>A0A9R1WDJ2_LACSA</name>
<reference evidence="4 5" key="1">
    <citation type="journal article" date="2017" name="Nat. Commun.">
        <title>Genome assembly with in vitro proximity ligation data and whole-genome triplication in lettuce.</title>
        <authorList>
            <person name="Reyes-Chin-Wo S."/>
            <person name="Wang Z."/>
            <person name="Yang X."/>
            <person name="Kozik A."/>
            <person name="Arikit S."/>
            <person name="Song C."/>
            <person name="Xia L."/>
            <person name="Froenicke L."/>
            <person name="Lavelle D.O."/>
            <person name="Truco M.J."/>
            <person name="Xia R."/>
            <person name="Zhu S."/>
            <person name="Xu C."/>
            <person name="Xu H."/>
            <person name="Xu X."/>
            <person name="Cox K."/>
            <person name="Korf I."/>
            <person name="Meyers B.C."/>
            <person name="Michelmore R.W."/>
        </authorList>
    </citation>
    <scope>NUCLEOTIDE SEQUENCE [LARGE SCALE GENOMIC DNA]</scope>
    <source>
        <strain evidence="5">cv. Salinas</strain>
        <tissue evidence="4">Seedlings</tissue>
    </source>
</reference>
<evidence type="ECO:0000256" key="2">
    <source>
        <dbReference type="SAM" id="Phobius"/>
    </source>
</evidence>
<dbReference type="EMBL" id="NBSK02000002">
    <property type="protein sequence ID" value="KAJ0220440.1"/>
    <property type="molecule type" value="Genomic_DNA"/>
</dbReference>
<dbReference type="InterPro" id="IPR011707">
    <property type="entry name" value="Cu-oxidase-like_N"/>
</dbReference>
<dbReference type="AlphaFoldDB" id="A0A9R1WDJ2"/>
<feature type="domain" description="Plastocyanin-like" evidence="3">
    <location>
        <begin position="49"/>
        <end position="88"/>
    </location>
</feature>
<organism evidence="4 5">
    <name type="scientific">Lactuca sativa</name>
    <name type="common">Garden lettuce</name>
    <dbReference type="NCBI Taxonomy" id="4236"/>
    <lineage>
        <taxon>Eukaryota</taxon>
        <taxon>Viridiplantae</taxon>
        <taxon>Streptophyta</taxon>
        <taxon>Embryophyta</taxon>
        <taxon>Tracheophyta</taxon>
        <taxon>Spermatophyta</taxon>
        <taxon>Magnoliopsida</taxon>
        <taxon>eudicotyledons</taxon>
        <taxon>Gunneridae</taxon>
        <taxon>Pentapetalae</taxon>
        <taxon>asterids</taxon>
        <taxon>campanulids</taxon>
        <taxon>Asterales</taxon>
        <taxon>Asteraceae</taxon>
        <taxon>Cichorioideae</taxon>
        <taxon>Cichorieae</taxon>
        <taxon>Lactucinae</taxon>
        <taxon>Lactuca</taxon>
    </lineage>
</organism>
<dbReference type="Pfam" id="PF07732">
    <property type="entry name" value="Cu-oxidase_3"/>
    <property type="match status" value="1"/>
</dbReference>
<evidence type="ECO:0000256" key="1">
    <source>
        <dbReference type="ARBA" id="ARBA00010609"/>
    </source>
</evidence>
<feature type="transmembrane region" description="Helical" evidence="2">
    <location>
        <begin position="12"/>
        <end position="28"/>
    </location>
</feature>
<dbReference type="SUPFAM" id="SSF49503">
    <property type="entry name" value="Cupredoxins"/>
    <property type="match status" value="1"/>
</dbReference>
<comment type="similarity">
    <text evidence="1">Belongs to the multicopper oxidase family.</text>
</comment>
<keyword evidence="2" id="KW-1133">Transmembrane helix</keyword>
<sequence>MAFLGEFPWLNFYVAFAALMLQAIFVNADDIYLEWQVNIDTTIKPVLIDQPVITINGMFPGPLINATTNDIIHVNVFNNMDEPLLITW</sequence>
<proteinExistence type="inferred from homology"/>
<accession>A0A9R1WDJ2</accession>
<gene>
    <name evidence="4" type="ORF">LSAT_V11C200087930</name>
</gene>